<accession>A0A8J3J5J6</accession>
<proteinExistence type="inferred from homology"/>
<dbReference type="RefSeq" id="WP_220211685.1">
    <property type="nucleotide sequence ID" value="NZ_BNJK01000004.1"/>
</dbReference>
<keyword evidence="3" id="KW-0520">NAD</keyword>
<sequence>MQRVAFLGLGGMGTAMARNLNKAGFPLVVYNRTPAKAEALVAEGIQRAETPREAVREAEVIISMVGNDQASQQIWLGNDGALAGAQHGAVLIECSTLSLAWVRELAELAATHDLAFLDAPVTGSKPAAEARQIGLFVGGDMAAMQQVQPALAAMSQFQSYMGVSGAGTKMKLVINLIIGLHAEALAEGLNLAEQAGLDMEQVMPLLANGGVGSPVVKMKVGPMIQRQYQPLFALRWLHKDLTYALRFADELNLPMPALATAREVYRLAGNLGLDEADFSAVIEVLRQSRMNIDRP</sequence>
<evidence type="ECO:0000256" key="3">
    <source>
        <dbReference type="ARBA" id="ARBA00023027"/>
    </source>
</evidence>
<dbReference type="Pfam" id="PF14833">
    <property type="entry name" value="NAD_binding_11"/>
    <property type="match status" value="1"/>
</dbReference>
<dbReference type="InterPro" id="IPR013328">
    <property type="entry name" value="6PGD_dom2"/>
</dbReference>
<evidence type="ECO:0000259" key="6">
    <source>
        <dbReference type="Pfam" id="PF14833"/>
    </source>
</evidence>
<dbReference type="GO" id="GO:0051287">
    <property type="term" value="F:NAD binding"/>
    <property type="evidence" value="ECO:0007669"/>
    <property type="project" value="InterPro"/>
</dbReference>
<dbReference type="EMBL" id="BNJK01000004">
    <property type="protein sequence ID" value="GHP01122.1"/>
    <property type="molecule type" value="Genomic_DNA"/>
</dbReference>
<dbReference type="SUPFAM" id="SSF48179">
    <property type="entry name" value="6-phosphogluconate dehydrogenase C-terminal domain-like"/>
    <property type="match status" value="1"/>
</dbReference>
<dbReference type="PANTHER" id="PTHR43060">
    <property type="entry name" value="3-HYDROXYISOBUTYRATE DEHYDROGENASE-LIKE 1, MITOCHONDRIAL-RELATED"/>
    <property type="match status" value="1"/>
</dbReference>
<evidence type="ECO:0000259" key="5">
    <source>
        <dbReference type="Pfam" id="PF03446"/>
    </source>
</evidence>
<keyword evidence="2" id="KW-0560">Oxidoreductase</keyword>
<dbReference type="Gene3D" id="3.40.50.720">
    <property type="entry name" value="NAD(P)-binding Rossmann-like Domain"/>
    <property type="match status" value="1"/>
</dbReference>
<dbReference type="InterPro" id="IPR002204">
    <property type="entry name" value="3-OH-isobutyrate_DH-rel_CS"/>
</dbReference>
<dbReference type="PIRSF" id="PIRSF000103">
    <property type="entry name" value="HIBADH"/>
    <property type="match status" value="1"/>
</dbReference>
<dbReference type="Pfam" id="PF03446">
    <property type="entry name" value="NAD_binding_2"/>
    <property type="match status" value="1"/>
</dbReference>
<gene>
    <name evidence="7" type="ORF">KSF_111690</name>
</gene>
<feature type="domain" description="6-phosphogluconate dehydrogenase NADP-binding" evidence="5">
    <location>
        <begin position="3"/>
        <end position="160"/>
    </location>
</feature>
<comment type="similarity">
    <text evidence="1">Belongs to the HIBADH-related family.</text>
</comment>
<dbReference type="InterPro" id="IPR036291">
    <property type="entry name" value="NAD(P)-bd_dom_sf"/>
</dbReference>
<name>A0A8J3J5J6_9CHLR</name>
<evidence type="ECO:0000256" key="1">
    <source>
        <dbReference type="ARBA" id="ARBA00009080"/>
    </source>
</evidence>
<dbReference type="PROSITE" id="PS00895">
    <property type="entry name" value="3_HYDROXYISOBUT_DH"/>
    <property type="match status" value="1"/>
</dbReference>
<dbReference type="InterPro" id="IPR008927">
    <property type="entry name" value="6-PGluconate_DH-like_C_sf"/>
</dbReference>
<dbReference type="InterPro" id="IPR029154">
    <property type="entry name" value="HIBADH-like_NADP-bd"/>
</dbReference>
<dbReference type="PANTHER" id="PTHR43060:SF15">
    <property type="entry name" value="3-HYDROXYISOBUTYRATE DEHYDROGENASE-LIKE 1, MITOCHONDRIAL-RELATED"/>
    <property type="match status" value="1"/>
</dbReference>
<dbReference type="GO" id="GO:0050661">
    <property type="term" value="F:NADP binding"/>
    <property type="evidence" value="ECO:0007669"/>
    <property type="project" value="InterPro"/>
</dbReference>
<feature type="domain" description="3-hydroxyisobutyrate dehydrogenase-like NAD-binding" evidence="6">
    <location>
        <begin position="165"/>
        <end position="285"/>
    </location>
</feature>
<reference evidence="7" key="1">
    <citation type="submission" date="2020-10" db="EMBL/GenBank/DDBJ databases">
        <title>Taxonomic study of unclassified bacteria belonging to the class Ktedonobacteria.</title>
        <authorList>
            <person name="Yabe S."/>
            <person name="Wang C.M."/>
            <person name="Zheng Y."/>
            <person name="Sakai Y."/>
            <person name="Cavaletti L."/>
            <person name="Monciardini P."/>
            <person name="Donadio S."/>
        </authorList>
    </citation>
    <scope>NUCLEOTIDE SEQUENCE</scope>
    <source>
        <strain evidence="7">ID150040</strain>
    </source>
</reference>
<dbReference type="Gene3D" id="1.10.1040.10">
    <property type="entry name" value="N-(1-d-carboxylethyl)-l-norvaline Dehydrogenase, domain 2"/>
    <property type="match status" value="1"/>
</dbReference>
<dbReference type="SUPFAM" id="SSF51735">
    <property type="entry name" value="NAD(P)-binding Rossmann-fold domains"/>
    <property type="match status" value="1"/>
</dbReference>
<dbReference type="GO" id="GO:0016491">
    <property type="term" value="F:oxidoreductase activity"/>
    <property type="evidence" value="ECO:0007669"/>
    <property type="project" value="UniProtKB-KW"/>
</dbReference>
<dbReference type="Proteomes" id="UP000597444">
    <property type="component" value="Unassembled WGS sequence"/>
</dbReference>
<dbReference type="AlphaFoldDB" id="A0A8J3J5J6"/>
<dbReference type="InterPro" id="IPR015815">
    <property type="entry name" value="HIBADH-related"/>
</dbReference>
<evidence type="ECO:0000313" key="8">
    <source>
        <dbReference type="Proteomes" id="UP000597444"/>
    </source>
</evidence>
<organism evidence="7 8">
    <name type="scientific">Reticulibacter mediterranei</name>
    <dbReference type="NCBI Taxonomy" id="2778369"/>
    <lineage>
        <taxon>Bacteria</taxon>
        <taxon>Bacillati</taxon>
        <taxon>Chloroflexota</taxon>
        <taxon>Ktedonobacteria</taxon>
        <taxon>Ktedonobacterales</taxon>
        <taxon>Reticulibacteraceae</taxon>
        <taxon>Reticulibacter</taxon>
    </lineage>
</organism>
<comment type="caution">
    <text evidence="7">The sequence shown here is derived from an EMBL/GenBank/DDBJ whole genome shotgun (WGS) entry which is preliminary data.</text>
</comment>
<evidence type="ECO:0000256" key="4">
    <source>
        <dbReference type="PIRSR" id="PIRSR000103-1"/>
    </source>
</evidence>
<dbReference type="GO" id="GO:0016054">
    <property type="term" value="P:organic acid catabolic process"/>
    <property type="evidence" value="ECO:0007669"/>
    <property type="project" value="UniProtKB-ARBA"/>
</dbReference>
<evidence type="ECO:0000313" key="7">
    <source>
        <dbReference type="EMBL" id="GHP01122.1"/>
    </source>
</evidence>
<feature type="active site" evidence="4">
    <location>
        <position position="171"/>
    </location>
</feature>
<keyword evidence="8" id="KW-1185">Reference proteome</keyword>
<evidence type="ECO:0000256" key="2">
    <source>
        <dbReference type="ARBA" id="ARBA00023002"/>
    </source>
</evidence>
<dbReference type="InterPro" id="IPR006115">
    <property type="entry name" value="6PGDH_NADP-bd"/>
</dbReference>
<protein>
    <submittedName>
        <fullName evidence="7">3-hydroxyisobutyrate dehydrogenase</fullName>
    </submittedName>
</protein>